<evidence type="ECO:0000313" key="5">
    <source>
        <dbReference type="Proteomes" id="UP001057025"/>
    </source>
</evidence>
<dbReference type="RefSeq" id="WP_252797703.1">
    <property type="nucleotide sequence ID" value="NZ_CP097118.1"/>
</dbReference>
<feature type="region of interest" description="Disordered" evidence="1">
    <location>
        <begin position="160"/>
        <end position="194"/>
    </location>
</feature>
<dbReference type="InterPro" id="IPR025164">
    <property type="entry name" value="Toastrack_DUF4097"/>
</dbReference>
<evidence type="ECO:0000259" key="3">
    <source>
        <dbReference type="Pfam" id="PF13349"/>
    </source>
</evidence>
<dbReference type="EMBL" id="CP097118">
    <property type="protein sequence ID" value="USS88417.1"/>
    <property type="molecule type" value="Genomic_DNA"/>
</dbReference>
<evidence type="ECO:0000256" key="1">
    <source>
        <dbReference type="SAM" id="MobiDB-lite"/>
    </source>
</evidence>
<reference evidence="4" key="1">
    <citation type="submission" date="2022-05" db="EMBL/GenBank/DDBJ databases">
        <authorList>
            <person name="Oliphant S.A."/>
            <person name="Watson-Haigh N.S."/>
            <person name="Sumby K.M."/>
            <person name="Gardner J.M."/>
            <person name="Jiranek V."/>
        </authorList>
    </citation>
    <scope>NUCLEOTIDE SEQUENCE</scope>
    <source>
        <strain evidence="4">KI11_C11</strain>
    </source>
</reference>
<feature type="chain" id="PRO_5047548056" evidence="2">
    <location>
        <begin position="30"/>
        <end position="318"/>
    </location>
</feature>
<protein>
    <submittedName>
        <fullName evidence="4">DUF4097 domain-containing protein</fullName>
    </submittedName>
</protein>
<dbReference type="Pfam" id="PF13349">
    <property type="entry name" value="DUF4097"/>
    <property type="match status" value="1"/>
</dbReference>
<keyword evidence="5" id="KW-1185">Reference proteome</keyword>
<feature type="compositionally biased region" description="Polar residues" evidence="1">
    <location>
        <begin position="160"/>
        <end position="180"/>
    </location>
</feature>
<dbReference type="Gene3D" id="2.160.20.120">
    <property type="match status" value="1"/>
</dbReference>
<dbReference type="Proteomes" id="UP001057025">
    <property type="component" value="Chromosome"/>
</dbReference>
<feature type="domain" description="DUF4097" evidence="3">
    <location>
        <begin position="45"/>
        <end position="225"/>
    </location>
</feature>
<accession>A0ABY5BTG3</accession>
<feature type="signal peptide" evidence="2">
    <location>
        <begin position="1"/>
        <end position="29"/>
    </location>
</feature>
<sequence>MLKKAMGLALVGLAAGIFVSTTTPAPSLAAPEQTQKVKNTAQLDTLEIDVPAQVTVKEGNEFTVTSSNFAKDQKVNVIKNEDHINISLKDQQLWDQLKHNHKLKTKLVVTIPKITNPNTVKINSRDVTFNAPANVKNFQVDSNGGDVTLNKAKFKKTRIHSANGSVTSNSSQTGKTTVKSESGDVRFLNSNPTNLTIESGSGDVTIHKVTTTKPVKIDSSAGDVAFDQSNLNQVKVDSGSGEIESHDLAAKNLDFNSGSGGVIIDSKKLANYNQVKINSESGDVQVKNAKINHSNINTDGGDLDLQHVSIKHKDNSTD</sequence>
<evidence type="ECO:0000256" key="2">
    <source>
        <dbReference type="SAM" id="SignalP"/>
    </source>
</evidence>
<keyword evidence="2" id="KW-0732">Signal</keyword>
<organism evidence="4 5">
    <name type="scientific">Fructilactobacillus hinvesii</name>
    <dbReference type="NCBI Taxonomy" id="2940300"/>
    <lineage>
        <taxon>Bacteria</taxon>
        <taxon>Bacillati</taxon>
        <taxon>Bacillota</taxon>
        <taxon>Bacilli</taxon>
        <taxon>Lactobacillales</taxon>
        <taxon>Lactobacillaceae</taxon>
        <taxon>Fructilactobacillus</taxon>
    </lineage>
</organism>
<evidence type="ECO:0000313" key="4">
    <source>
        <dbReference type="EMBL" id="USS88417.1"/>
    </source>
</evidence>
<gene>
    <name evidence="4" type="ORF">M3M39_02755</name>
</gene>
<proteinExistence type="predicted"/>
<name>A0ABY5BTG3_9LACO</name>